<dbReference type="PROSITE" id="PS51123">
    <property type="entry name" value="OMPA_2"/>
    <property type="match status" value="1"/>
</dbReference>
<name>A0A7R8WZ53_9CRUS</name>
<dbReference type="PRINTS" id="PR01021">
    <property type="entry name" value="OMPADOMAIN"/>
</dbReference>
<feature type="non-terminal residue" evidence="4">
    <location>
        <position position="113"/>
    </location>
</feature>
<comment type="subcellular location">
    <subcellularLocation>
        <location evidence="1">Cell outer membrane</location>
    </subcellularLocation>
</comment>
<organism evidence="4">
    <name type="scientific">Cyprideis torosa</name>
    <dbReference type="NCBI Taxonomy" id="163714"/>
    <lineage>
        <taxon>Eukaryota</taxon>
        <taxon>Metazoa</taxon>
        <taxon>Ecdysozoa</taxon>
        <taxon>Arthropoda</taxon>
        <taxon>Crustacea</taxon>
        <taxon>Oligostraca</taxon>
        <taxon>Ostracoda</taxon>
        <taxon>Podocopa</taxon>
        <taxon>Podocopida</taxon>
        <taxon>Cytherocopina</taxon>
        <taxon>Cytheroidea</taxon>
        <taxon>Cytherideidae</taxon>
        <taxon>Cyprideis</taxon>
    </lineage>
</organism>
<gene>
    <name evidence="4" type="ORF">CTOB1V02_LOCUS17327</name>
</gene>
<proteinExistence type="predicted"/>
<dbReference type="InterPro" id="IPR006664">
    <property type="entry name" value="OMP_bac"/>
</dbReference>
<dbReference type="InterPro" id="IPR050330">
    <property type="entry name" value="Bact_OuterMem_StrucFunc"/>
</dbReference>
<dbReference type="AlphaFoldDB" id="A0A7R8WZ53"/>
<dbReference type="InterPro" id="IPR006690">
    <property type="entry name" value="OMPA-like_CS"/>
</dbReference>
<dbReference type="Pfam" id="PF00691">
    <property type="entry name" value="OmpA"/>
    <property type="match status" value="1"/>
</dbReference>
<dbReference type="GO" id="GO:0016020">
    <property type="term" value="C:membrane"/>
    <property type="evidence" value="ECO:0007669"/>
    <property type="project" value="InterPro"/>
</dbReference>
<dbReference type="PRINTS" id="PR01023">
    <property type="entry name" value="NAFLGMOTY"/>
</dbReference>
<evidence type="ECO:0000256" key="2">
    <source>
        <dbReference type="ARBA" id="ARBA00023136"/>
    </source>
</evidence>
<dbReference type="PROSITE" id="PS01068">
    <property type="entry name" value="OMPA_1"/>
    <property type="match status" value="1"/>
</dbReference>
<protein>
    <submittedName>
        <fullName evidence="4">Uncharacterized protein</fullName>
    </submittedName>
</protein>
<evidence type="ECO:0000256" key="3">
    <source>
        <dbReference type="ARBA" id="ARBA00023237"/>
    </source>
</evidence>
<dbReference type="InterPro" id="IPR006665">
    <property type="entry name" value="OmpA-like"/>
</dbReference>
<evidence type="ECO:0000313" key="4">
    <source>
        <dbReference type="EMBL" id="CAD7239512.1"/>
    </source>
</evidence>
<feature type="non-terminal residue" evidence="4">
    <location>
        <position position="1"/>
    </location>
</feature>
<keyword evidence="2" id="KW-0472">Membrane</keyword>
<reference evidence="4" key="1">
    <citation type="submission" date="2020-11" db="EMBL/GenBank/DDBJ databases">
        <authorList>
            <person name="Tran Van P."/>
        </authorList>
    </citation>
    <scope>NUCLEOTIDE SEQUENCE</scope>
</reference>
<dbReference type="PANTHER" id="PTHR30329:SF21">
    <property type="entry name" value="LIPOPROTEIN YIAD-RELATED"/>
    <property type="match status" value="1"/>
</dbReference>
<dbReference type="EMBL" id="OB729089">
    <property type="protein sequence ID" value="CAD7239512.1"/>
    <property type="molecule type" value="Genomic_DNA"/>
</dbReference>
<dbReference type="InterPro" id="IPR036737">
    <property type="entry name" value="OmpA-like_sf"/>
</dbReference>
<dbReference type="Gene3D" id="3.30.1330.60">
    <property type="entry name" value="OmpA-like domain"/>
    <property type="match status" value="1"/>
</dbReference>
<dbReference type="SUPFAM" id="SSF103088">
    <property type="entry name" value="OmpA-like"/>
    <property type="match status" value="1"/>
</dbReference>
<evidence type="ECO:0000256" key="1">
    <source>
        <dbReference type="ARBA" id="ARBA00004442"/>
    </source>
</evidence>
<dbReference type="CDD" id="cd07185">
    <property type="entry name" value="OmpA_C-like"/>
    <property type="match status" value="1"/>
</dbReference>
<dbReference type="OrthoDB" id="8300695at2759"/>
<keyword evidence="3" id="KW-0998">Cell outer membrane</keyword>
<dbReference type="PANTHER" id="PTHR30329">
    <property type="entry name" value="STATOR ELEMENT OF FLAGELLAR MOTOR COMPLEX"/>
    <property type="match status" value="1"/>
</dbReference>
<accession>A0A7R8WZ53</accession>
<sequence>INGEALFALDSARLSDAGKAELANVVNQLRGFDKVRNISIVGHTDSTGSAAYNQKLSEKRAQSVLDYMVSKGVNPALLNASGAGEGSPVADNKTRAGRAQNRRVDINIDGSKI</sequence>